<dbReference type="Gene3D" id="2.60.120.340">
    <property type="entry name" value="Nucleoplasmin core domain"/>
    <property type="match status" value="1"/>
</dbReference>
<dbReference type="EMBL" id="JACGCM010001956">
    <property type="protein sequence ID" value="KAF6146811.1"/>
    <property type="molecule type" value="Genomic_DNA"/>
</dbReference>
<gene>
    <name evidence="3" type="ORF">GIB67_007525</name>
</gene>
<feature type="compositionally biased region" description="Basic and acidic residues" evidence="1">
    <location>
        <begin position="129"/>
        <end position="142"/>
    </location>
</feature>
<protein>
    <recommendedName>
        <fullName evidence="2">Nucleoplasmin-like domain-containing protein</fullName>
    </recommendedName>
</protein>
<feature type="region of interest" description="Disordered" evidence="1">
    <location>
        <begin position="164"/>
        <end position="280"/>
    </location>
</feature>
<organism evidence="3 4">
    <name type="scientific">Kingdonia uniflora</name>
    <dbReference type="NCBI Taxonomy" id="39325"/>
    <lineage>
        <taxon>Eukaryota</taxon>
        <taxon>Viridiplantae</taxon>
        <taxon>Streptophyta</taxon>
        <taxon>Embryophyta</taxon>
        <taxon>Tracheophyta</taxon>
        <taxon>Spermatophyta</taxon>
        <taxon>Magnoliopsida</taxon>
        <taxon>Ranunculales</taxon>
        <taxon>Circaeasteraceae</taxon>
        <taxon>Kingdonia</taxon>
    </lineage>
</organism>
<evidence type="ECO:0000313" key="4">
    <source>
        <dbReference type="Proteomes" id="UP000541444"/>
    </source>
</evidence>
<dbReference type="OrthoDB" id="2019803at2759"/>
<dbReference type="Pfam" id="PF17800">
    <property type="entry name" value="NPL"/>
    <property type="match status" value="1"/>
</dbReference>
<dbReference type="InterPro" id="IPR041232">
    <property type="entry name" value="NPL"/>
</dbReference>
<feature type="compositionally biased region" description="Basic and acidic residues" evidence="1">
    <location>
        <begin position="216"/>
        <end position="228"/>
    </location>
</feature>
<evidence type="ECO:0000313" key="3">
    <source>
        <dbReference type="EMBL" id="KAF6146811.1"/>
    </source>
</evidence>
<reference evidence="3 4" key="1">
    <citation type="journal article" date="2020" name="IScience">
        <title>Genome Sequencing of the Endangered Kingdonia uniflora (Circaeasteraceae, Ranunculales) Reveals Potential Mechanisms of Evolutionary Specialization.</title>
        <authorList>
            <person name="Sun Y."/>
            <person name="Deng T."/>
            <person name="Zhang A."/>
            <person name="Moore M.J."/>
            <person name="Landis J.B."/>
            <person name="Lin N."/>
            <person name="Zhang H."/>
            <person name="Zhang X."/>
            <person name="Huang J."/>
            <person name="Zhang X."/>
            <person name="Sun H."/>
            <person name="Wang H."/>
        </authorList>
    </citation>
    <scope>NUCLEOTIDE SEQUENCE [LARGE SCALE GENOMIC DNA]</scope>
    <source>
        <strain evidence="3">TB1705</strain>
        <tissue evidence="3">Leaf</tissue>
    </source>
</reference>
<proteinExistence type="predicted"/>
<comment type="caution">
    <text evidence="3">The sequence shown here is derived from an EMBL/GenBank/DDBJ whole genome shotgun (WGS) entry which is preliminary data.</text>
</comment>
<dbReference type="AlphaFoldDB" id="A0A7J7LVX4"/>
<name>A0A7J7LVX4_9MAGN</name>
<accession>A0A7J7LVX4</accession>
<keyword evidence="4" id="KW-1185">Reference proteome</keyword>
<feature type="compositionally biased region" description="Acidic residues" evidence="1">
    <location>
        <begin position="169"/>
        <end position="215"/>
    </location>
</feature>
<feature type="domain" description="Nucleoplasmin-like" evidence="2">
    <location>
        <begin position="10"/>
        <end position="99"/>
    </location>
</feature>
<evidence type="ECO:0000256" key="1">
    <source>
        <dbReference type="SAM" id="MobiDB-lite"/>
    </source>
</evidence>
<dbReference type="Proteomes" id="UP000541444">
    <property type="component" value="Unassembled WGS sequence"/>
</dbReference>
<feature type="compositionally biased region" description="Acidic residues" evidence="1">
    <location>
        <begin position="106"/>
        <end position="123"/>
    </location>
</feature>
<feature type="region of interest" description="Disordered" evidence="1">
    <location>
        <begin position="106"/>
        <end position="146"/>
    </location>
</feature>
<evidence type="ECO:0000259" key="2">
    <source>
        <dbReference type="Pfam" id="PF17800"/>
    </source>
</evidence>
<sequence>MVFTLFPSTGVEVKAGKPLKVAKPESDRFLRITHVALGETKDNGNESVPLFLKTNEQKFVIGTLSSDKFPQTELNLPLPNEFELSHNWKHGSVHFTGYCEWYEYDDTEDDDSDSDSESEEEDLPILVKENGKPEAKDKEAKTTKANNGITKTKVQYVLRCISKPKEGDDNCDESDDNDGSENGSSDEDMVLYSSDDDEDDENESSDEEENLDEENEAVKKGENGKMRPAEFAIRFLTPEKKAKLVTPQKTASDGKKDFAHVATPYPSKQAGKSRDKSKLR</sequence>